<dbReference type="InterPro" id="IPR010559">
    <property type="entry name" value="Sig_transdc_His_kin_internal"/>
</dbReference>
<evidence type="ECO:0000256" key="1">
    <source>
        <dbReference type="SAM" id="Phobius"/>
    </source>
</evidence>
<dbReference type="SMART" id="SM00387">
    <property type="entry name" value="HATPase_c"/>
    <property type="match status" value="1"/>
</dbReference>
<dbReference type="SUPFAM" id="SSF55874">
    <property type="entry name" value="ATPase domain of HSP90 chaperone/DNA topoisomerase II/histidine kinase"/>
    <property type="match status" value="1"/>
</dbReference>
<dbReference type="InterPro" id="IPR050640">
    <property type="entry name" value="Bact_2-comp_sensor_kinase"/>
</dbReference>
<name>A0A143PG76_LUTPR</name>
<evidence type="ECO:0000313" key="3">
    <source>
        <dbReference type="EMBL" id="AMY07253.1"/>
    </source>
</evidence>
<dbReference type="PROSITE" id="PS50109">
    <property type="entry name" value="HIS_KIN"/>
    <property type="match status" value="1"/>
</dbReference>
<keyword evidence="4" id="KW-1185">Reference proteome</keyword>
<dbReference type="GO" id="GO:0000155">
    <property type="term" value="F:phosphorelay sensor kinase activity"/>
    <property type="evidence" value="ECO:0007669"/>
    <property type="project" value="InterPro"/>
</dbReference>
<organism evidence="3 4">
    <name type="scientific">Luteitalea pratensis</name>
    <dbReference type="NCBI Taxonomy" id="1855912"/>
    <lineage>
        <taxon>Bacteria</taxon>
        <taxon>Pseudomonadati</taxon>
        <taxon>Acidobacteriota</taxon>
        <taxon>Vicinamibacteria</taxon>
        <taxon>Vicinamibacterales</taxon>
        <taxon>Vicinamibacteraceae</taxon>
        <taxon>Luteitalea</taxon>
    </lineage>
</organism>
<feature type="domain" description="Histidine kinase" evidence="2">
    <location>
        <begin position="213"/>
        <end position="373"/>
    </location>
</feature>
<accession>A0A143PG76</accession>
<feature type="transmembrane region" description="Helical" evidence="1">
    <location>
        <begin position="62"/>
        <end position="84"/>
    </location>
</feature>
<dbReference type="Pfam" id="PF02518">
    <property type="entry name" value="HATPase_c"/>
    <property type="match status" value="1"/>
</dbReference>
<dbReference type="STRING" id="1855912.LuPra_00420"/>
<dbReference type="OrthoDB" id="105609at2"/>
<dbReference type="Pfam" id="PF06580">
    <property type="entry name" value="His_kinase"/>
    <property type="match status" value="1"/>
</dbReference>
<feature type="transmembrane region" description="Helical" evidence="1">
    <location>
        <begin position="131"/>
        <end position="153"/>
    </location>
</feature>
<keyword evidence="1" id="KW-0812">Transmembrane</keyword>
<dbReference type="RefSeq" id="WP_110169226.1">
    <property type="nucleotide sequence ID" value="NZ_CP015136.1"/>
</dbReference>
<protein>
    <submittedName>
        <fullName evidence="3">Sensor histidine kinase YehU</fullName>
        <ecNumber evidence="3">2.7.13.3</ecNumber>
    </submittedName>
</protein>
<dbReference type="AlphaFoldDB" id="A0A143PG76"/>
<dbReference type="GO" id="GO:0016020">
    <property type="term" value="C:membrane"/>
    <property type="evidence" value="ECO:0007669"/>
    <property type="project" value="InterPro"/>
</dbReference>
<evidence type="ECO:0000259" key="2">
    <source>
        <dbReference type="PROSITE" id="PS50109"/>
    </source>
</evidence>
<dbReference type="Gene3D" id="3.30.565.10">
    <property type="entry name" value="Histidine kinase-like ATPase, C-terminal domain"/>
    <property type="match status" value="1"/>
</dbReference>
<feature type="transmembrane region" description="Helical" evidence="1">
    <location>
        <begin position="96"/>
        <end position="119"/>
    </location>
</feature>
<gene>
    <name evidence="3" type="primary">yehU_2</name>
    <name evidence="3" type="ORF">LuPra_00420</name>
</gene>
<dbReference type="Proteomes" id="UP000076079">
    <property type="component" value="Chromosome"/>
</dbReference>
<dbReference type="InterPro" id="IPR005467">
    <property type="entry name" value="His_kinase_dom"/>
</dbReference>
<keyword evidence="3" id="KW-0418">Kinase</keyword>
<dbReference type="InterPro" id="IPR003594">
    <property type="entry name" value="HATPase_dom"/>
</dbReference>
<dbReference type="InterPro" id="IPR036890">
    <property type="entry name" value="HATPase_C_sf"/>
</dbReference>
<feature type="transmembrane region" description="Helical" evidence="1">
    <location>
        <begin position="28"/>
        <end position="50"/>
    </location>
</feature>
<reference evidence="3 4" key="1">
    <citation type="journal article" date="2016" name="Genome Announc.">
        <title>First Complete Genome Sequence of a Subdivision 6 Acidobacterium Strain.</title>
        <authorList>
            <person name="Huang S."/>
            <person name="Vieira S."/>
            <person name="Bunk B."/>
            <person name="Riedel T."/>
            <person name="Sproer C."/>
            <person name="Overmann J."/>
        </authorList>
    </citation>
    <scope>NUCLEOTIDE SEQUENCE [LARGE SCALE GENOMIC DNA]</scope>
    <source>
        <strain evidence="4">DSM 100886 HEG_-6_39</strain>
    </source>
</reference>
<dbReference type="EC" id="2.7.13.3" evidence="3"/>
<keyword evidence="3" id="KW-0808">Transferase</keyword>
<dbReference type="PANTHER" id="PTHR34220">
    <property type="entry name" value="SENSOR HISTIDINE KINASE YPDA"/>
    <property type="match status" value="1"/>
</dbReference>
<dbReference type="EMBL" id="CP015136">
    <property type="protein sequence ID" value="AMY07253.1"/>
    <property type="molecule type" value="Genomic_DNA"/>
</dbReference>
<evidence type="ECO:0000313" key="4">
    <source>
        <dbReference type="Proteomes" id="UP000076079"/>
    </source>
</evidence>
<reference evidence="4" key="2">
    <citation type="submission" date="2016-04" db="EMBL/GenBank/DDBJ databases">
        <title>First Complete Genome Sequence of a Subdivision 6 Acidobacterium.</title>
        <authorList>
            <person name="Huang S."/>
            <person name="Vieira S."/>
            <person name="Bunk B."/>
            <person name="Riedel T."/>
            <person name="Sproeer C."/>
            <person name="Overmann J."/>
        </authorList>
    </citation>
    <scope>NUCLEOTIDE SEQUENCE [LARGE SCALE GENOMIC DNA]</scope>
    <source>
        <strain evidence="4">DSM 100886 HEG_-6_39</strain>
    </source>
</reference>
<sequence length="386" mass="43273">MGDLRTAVVDTLRMPNGSHTDAIERRGWLLLAAVLVVLSLVTMPQLALQYRMRGVQLPLGEIIFSGFATWLPFLLLAPAIFTMARRFPLEPGNWRRSFGVHVLGSLAVCVAYAGCRWAVSHIPFVDPEPLPFTWLLVSQFYLAFQSYWVLVAVHQAWHNYRRFRDRALRASQLEARLARAQLEVLKGQLHPHFLFNTLNAISTLVHRDPIGADEMITQLSDLLRMSLDSIGVQEVRLGQEVEFLSRYLDIQRTRFHDRLKVDVDVPEHLLQVLVPNQVLQPIAENAIKHGLATRPECGRIEVTARRRGDWLELAVRDDGPGFRLGPEGLPVRGIGLRNTRERLRELYGPGAVLTLSNHPDGGAVVRLRLPIGDGAELAASVEGVSA</sequence>
<proteinExistence type="predicted"/>
<keyword evidence="1" id="KW-0472">Membrane</keyword>
<dbReference type="PANTHER" id="PTHR34220:SF7">
    <property type="entry name" value="SENSOR HISTIDINE KINASE YPDA"/>
    <property type="match status" value="1"/>
</dbReference>
<dbReference type="KEGG" id="abac:LuPra_00420"/>
<keyword evidence="1" id="KW-1133">Transmembrane helix</keyword>